<comment type="subcellular location">
    <subcellularLocation>
        <location evidence="1">Membrane</location>
        <topology evidence="1">Multi-pass membrane protein</topology>
    </subcellularLocation>
</comment>
<proteinExistence type="predicted"/>
<feature type="transmembrane region" description="Helical" evidence="5">
    <location>
        <begin position="20"/>
        <end position="42"/>
    </location>
</feature>
<feature type="transmembrane region" description="Helical" evidence="5">
    <location>
        <begin position="48"/>
        <end position="71"/>
    </location>
</feature>
<keyword evidence="7" id="KW-1185">Reference proteome</keyword>
<evidence type="ECO:0000256" key="3">
    <source>
        <dbReference type="ARBA" id="ARBA00022989"/>
    </source>
</evidence>
<feature type="transmembrane region" description="Helical" evidence="5">
    <location>
        <begin position="190"/>
        <end position="213"/>
    </location>
</feature>
<reference evidence="6 7" key="1">
    <citation type="journal article" date="2022" name="Microorganisms">
        <title>Genome Sequence and Characterization of a Xanthorhodopsin-Containing, Aerobic Anoxygenic Phototrophic Rhodobacter Species, Isolated from Mesophilic Conditions at Yellowstone National Park.</title>
        <authorList>
            <person name="Kyndt J.A."/>
            <person name="Robertson S."/>
            <person name="Shoffstall I.B."/>
            <person name="Ramaley R.F."/>
            <person name="Meyer T.E."/>
        </authorList>
    </citation>
    <scope>NUCLEOTIDE SEQUENCE [LARGE SCALE GENOMIC DNA]</scope>
    <source>
        <strain evidence="6 7">M37P</strain>
    </source>
</reference>
<dbReference type="EMBL" id="JAANHS010000004">
    <property type="protein sequence ID" value="NHB76468.1"/>
    <property type="molecule type" value="Genomic_DNA"/>
</dbReference>
<feature type="transmembrane region" description="Helical" evidence="5">
    <location>
        <begin position="108"/>
        <end position="128"/>
    </location>
</feature>
<name>A0ABX0G6G4_9RHOB</name>
<evidence type="ECO:0000313" key="7">
    <source>
        <dbReference type="Proteomes" id="UP001515660"/>
    </source>
</evidence>
<protein>
    <submittedName>
        <fullName evidence="6">Hly-III family protein</fullName>
    </submittedName>
</protein>
<dbReference type="PANTHER" id="PTHR20855">
    <property type="entry name" value="ADIPOR/PROGESTIN RECEPTOR-RELATED"/>
    <property type="match status" value="1"/>
</dbReference>
<keyword evidence="3 5" id="KW-1133">Transmembrane helix</keyword>
<gene>
    <name evidence="6" type="ORF">G8O29_06895</name>
</gene>
<feature type="transmembrane region" description="Helical" evidence="5">
    <location>
        <begin position="83"/>
        <end position="102"/>
    </location>
</feature>
<dbReference type="PANTHER" id="PTHR20855:SF3">
    <property type="entry name" value="LD03007P"/>
    <property type="match status" value="1"/>
</dbReference>
<dbReference type="Proteomes" id="UP001515660">
    <property type="component" value="Unassembled WGS sequence"/>
</dbReference>
<comment type="caution">
    <text evidence="6">The sequence shown here is derived from an EMBL/GenBank/DDBJ whole genome shotgun (WGS) entry which is preliminary data.</text>
</comment>
<accession>A0ABX0G6G4</accession>
<feature type="transmembrane region" description="Helical" evidence="5">
    <location>
        <begin position="163"/>
        <end position="183"/>
    </location>
</feature>
<keyword evidence="2 5" id="KW-0812">Transmembrane</keyword>
<dbReference type="InterPro" id="IPR004254">
    <property type="entry name" value="AdipoR/HlyIII-related"/>
</dbReference>
<evidence type="ECO:0000256" key="4">
    <source>
        <dbReference type="ARBA" id="ARBA00023136"/>
    </source>
</evidence>
<evidence type="ECO:0000256" key="1">
    <source>
        <dbReference type="ARBA" id="ARBA00004141"/>
    </source>
</evidence>
<keyword evidence="4 5" id="KW-0472">Membrane</keyword>
<dbReference type="Pfam" id="PF03006">
    <property type="entry name" value="HlyIII"/>
    <property type="match status" value="1"/>
</dbReference>
<feature type="transmembrane region" description="Helical" evidence="5">
    <location>
        <begin position="135"/>
        <end position="157"/>
    </location>
</feature>
<evidence type="ECO:0000313" key="6">
    <source>
        <dbReference type="EMBL" id="NHB76468.1"/>
    </source>
</evidence>
<organism evidence="6 7">
    <name type="scientific">Rhodobacter calidifons</name>
    <dbReference type="NCBI Taxonomy" id="2715277"/>
    <lineage>
        <taxon>Bacteria</taxon>
        <taxon>Pseudomonadati</taxon>
        <taxon>Pseudomonadota</taxon>
        <taxon>Alphaproteobacteria</taxon>
        <taxon>Rhodobacterales</taxon>
        <taxon>Rhodobacter group</taxon>
        <taxon>Rhodobacter</taxon>
    </lineage>
</organism>
<sequence length="220" mass="23237">MLLPVRHDYSRAERLSDAVVHLLGIGAALVAVPVLIALAVILRGDAAAVASTVIYGLALVATLVFSALFHLSRQPRLRRIFRSLDHTATLCLIAGTYTPFVLLSGAEVKGLLVALWVAALLGSALRALAPDRLRLAAVALSLVMGWAALFGGGELLAALSTPVLVLITLGGVLYSVGVAFCLWHRLPFHYTLWHLCVLAASAVFYAAVTLQLVQSAADLP</sequence>
<evidence type="ECO:0000256" key="5">
    <source>
        <dbReference type="SAM" id="Phobius"/>
    </source>
</evidence>
<evidence type="ECO:0000256" key="2">
    <source>
        <dbReference type="ARBA" id="ARBA00022692"/>
    </source>
</evidence>